<dbReference type="OMA" id="TIRTCTE"/>
<name>G4YMX0_PHYSP</name>
<dbReference type="InParanoid" id="G4YMX0"/>
<reference evidence="1 2" key="1">
    <citation type="journal article" date="2006" name="Science">
        <title>Phytophthora genome sequences uncover evolutionary origins and mechanisms of pathogenesis.</title>
        <authorList>
            <person name="Tyler B.M."/>
            <person name="Tripathy S."/>
            <person name="Zhang X."/>
            <person name="Dehal P."/>
            <person name="Jiang R.H."/>
            <person name="Aerts A."/>
            <person name="Arredondo F.D."/>
            <person name="Baxter L."/>
            <person name="Bensasson D."/>
            <person name="Beynon J.L."/>
            <person name="Chapman J."/>
            <person name="Damasceno C.M."/>
            <person name="Dorrance A.E."/>
            <person name="Dou D."/>
            <person name="Dickerman A.W."/>
            <person name="Dubchak I.L."/>
            <person name="Garbelotto M."/>
            <person name="Gijzen M."/>
            <person name="Gordon S.G."/>
            <person name="Govers F."/>
            <person name="Grunwald N.J."/>
            <person name="Huang W."/>
            <person name="Ivors K.L."/>
            <person name="Jones R.W."/>
            <person name="Kamoun S."/>
            <person name="Krampis K."/>
            <person name="Lamour K.H."/>
            <person name="Lee M.K."/>
            <person name="McDonald W.H."/>
            <person name="Medina M."/>
            <person name="Meijer H.J."/>
            <person name="Nordberg E.K."/>
            <person name="Maclean D.J."/>
            <person name="Ospina-Giraldo M.D."/>
            <person name="Morris P.F."/>
            <person name="Phuntumart V."/>
            <person name="Putnam N.H."/>
            <person name="Rash S."/>
            <person name="Rose J.K."/>
            <person name="Sakihama Y."/>
            <person name="Salamov A.A."/>
            <person name="Savidor A."/>
            <person name="Scheuring C.F."/>
            <person name="Smith B.M."/>
            <person name="Sobral B.W."/>
            <person name="Terry A."/>
            <person name="Torto-Alalibo T.A."/>
            <person name="Win J."/>
            <person name="Xu Z."/>
            <person name="Zhang H."/>
            <person name="Grigoriev I.V."/>
            <person name="Rokhsar D.S."/>
            <person name="Boore J.L."/>
        </authorList>
    </citation>
    <scope>NUCLEOTIDE SEQUENCE [LARGE SCALE GENOMIC DNA]</scope>
    <source>
        <strain evidence="1 2">P6497</strain>
    </source>
</reference>
<dbReference type="RefSeq" id="XP_009516778.1">
    <property type="nucleotide sequence ID" value="XM_009518483.1"/>
</dbReference>
<protein>
    <submittedName>
        <fullName evidence="1">Uncharacterized protein</fullName>
    </submittedName>
</protein>
<evidence type="ECO:0000313" key="2">
    <source>
        <dbReference type="Proteomes" id="UP000002640"/>
    </source>
</evidence>
<organism evidence="1 2">
    <name type="scientific">Phytophthora sojae (strain P6497)</name>
    <name type="common">Soybean stem and root rot agent</name>
    <name type="synonym">Phytophthora megasperma f. sp. glycines</name>
    <dbReference type="NCBI Taxonomy" id="1094619"/>
    <lineage>
        <taxon>Eukaryota</taxon>
        <taxon>Sar</taxon>
        <taxon>Stramenopiles</taxon>
        <taxon>Oomycota</taxon>
        <taxon>Peronosporomycetes</taxon>
        <taxon>Peronosporales</taxon>
        <taxon>Peronosporaceae</taxon>
        <taxon>Phytophthora</taxon>
    </lineage>
</organism>
<keyword evidence="2" id="KW-1185">Reference proteome</keyword>
<gene>
    <name evidence="1" type="ORF">PHYSODRAFT_386127</name>
</gene>
<sequence length="360" mass="40198">MPYDSVALGVVASPGASPRGSQHVAESFYYTLVFPVPSVREMPRVSFGEVCEMLRGVTAGGSGREARAIDEMRAAWEAKFRSGPPMAQDLIPFSALQELVRDVVLARFSALPGMTVRSRTETQGSGRILLSFRPSPALLRATAERLNVRVPCSVALELGKEGAKLWGQAEAQEEIYRLFLAGKITAEDAQIYDYEDSGMWSRRLRALQRFSSKIRVQAEEDAVYLPFRDLAALRYVYRQIDDEGDGGGDVDGSTLSPFRVADKIRMTKALIDAEFDCDALMERGLLDHHLCPHTHRTTDVDTSLDVLRVQWGAFPSPWEVFCGLFRWLRKTEPATDPLVHVRNYLGEQLALYFAFASFHA</sequence>
<accession>G4YMX0</accession>
<proteinExistence type="predicted"/>
<dbReference type="EMBL" id="JH159151">
    <property type="protein sequence ID" value="EGZ29503.1"/>
    <property type="molecule type" value="Genomic_DNA"/>
</dbReference>
<dbReference type="KEGG" id="psoj:PHYSODRAFT_386127"/>
<evidence type="ECO:0000313" key="1">
    <source>
        <dbReference type="EMBL" id="EGZ29503.1"/>
    </source>
</evidence>
<feature type="non-terminal residue" evidence="1">
    <location>
        <position position="360"/>
    </location>
</feature>
<dbReference type="GeneID" id="20650932"/>
<dbReference type="Proteomes" id="UP000002640">
    <property type="component" value="Unassembled WGS sequence"/>
</dbReference>
<dbReference type="AlphaFoldDB" id="G4YMX0"/>